<reference evidence="8 9" key="1">
    <citation type="submission" date="2021-03" db="EMBL/GenBank/DDBJ databases">
        <title>Genomic Encyclopedia of Type Strains, Phase IV (KMG-IV): sequencing the most valuable type-strain genomes for metagenomic binning, comparative biology and taxonomic classification.</title>
        <authorList>
            <person name="Goeker M."/>
        </authorList>
    </citation>
    <scope>NUCLEOTIDE SEQUENCE [LARGE SCALE GENOMIC DNA]</scope>
    <source>
        <strain evidence="8 9">DSM 21085</strain>
    </source>
</reference>
<keyword evidence="9" id="KW-1185">Reference proteome</keyword>
<evidence type="ECO:0000313" key="9">
    <source>
        <dbReference type="Proteomes" id="UP001519328"/>
    </source>
</evidence>
<dbReference type="PANTHER" id="PTHR30636">
    <property type="entry name" value="UPF0701 PROTEIN YICC"/>
    <property type="match status" value="1"/>
</dbReference>
<comment type="caution">
    <text evidence="8">The sequence shown here is derived from an EMBL/GenBank/DDBJ whole genome shotgun (WGS) entry which is preliminary data.</text>
</comment>
<keyword evidence="2" id="KW-0540">Nuclease</keyword>
<comment type="cofactor">
    <cofactor evidence="1">
        <name>a divalent metal cation</name>
        <dbReference type="ChEBI" id="CHEBI:60240"/>
    </cofactor>
</comment>
<evidence type="ECO:0000256" key="5">
    <source>
        <dbReference type="ARBA" id="ARBA00035648"/>
    </source>
</evidence>
<accession>A0ABS4HIG4</accession>
<dbReference type="InterPro" id="IPR005229">
    <property type="entry name" value="YicC/YloC-like"/>
</dbReference>
<proteinExistence type="inferred from homology"/>
<protein>
    <submittedName>
        <fullName evidence="8">Uncharacterized protein (TIGR00255 family)</fullName>
    </submittedName>
</protein>
<feature type="domain" description="Endoribonuclease YicC-like C-terminal" evidence="7">
    <location>
        <begin position="179"/>
        <end position="298"/>
    </location>
</feature>
<gene>
    <name evidence="8" type="ORF">J2Z82_003692</name>
</gene>
<comment type="similarity">
    <text evidence="5">Belongs to the YicC/YloC family.</text>
</comment>
<evidence type="ECO:0000313" key="8">
    <source>
        <dbReference type="EMBL" id="MBP1950720.1"/>
    </source>
</evidence>
<dbReference type="InterPro" id="IPR013527">
    <property type="entry name" value="YicC-like_N"/>
</dbReference>
<evidence type="ECO:0000259" key="6">
    <source>
        <dbReference type="Pfam" id="PF03755"/>
    </source>
</evidence>
<dbReference type="RefSeq" id="WP_245251791.1">
    <property type="nucleotide sequence ID" value="NZ_JAGGKK010000028.1"/>
</dbReference>
<evidence type="ECO:0000256" key="1">
    <source>
        <dbReference type="ARBA" id="ARBA00001968"/>
    </source>
</evidence>
<dbReference type="Pfam" id="PF08340">
    <property type="entry name" value="YicC-like_C"/>
    <property type="match status" value="1"/>
</dbReference>
<organism evidence="8 9">
    <name type="scientific">Virgibacillus litoralis</name>
    <dbReference type="NCBI Taxonomy" id="578221"/>
    <lineage>
        <taxon>Bacteria</taxon>
        <taxon>Bacillati</taxon>
        <taxon>Bacillota</taxon>
        <taxon>Bacilli</taxon>
        <taxon>Bacillales</taxon>
        <taxon>Bacillaceae</taxon>
        <taxon>Virgibacillus</taxon>
    </lineage>
</organism>
<evidence type="ECO:0000256" key="2">
    <source>
        <dbReference type="ARBA" id="ARBA00022722"/>
    </source>
</evidence>
<feature type="domain" description="Endoribonuclease YicC-like N-terminal" evidence="6">
    <location>
        <begin position="8"/>
        <end position="160"/>
    </location>
</feature>
<dbReference type="InterPro" id="IPR013551">
    <property type="entry name" value="YicC-like_C"/>
</dbReference>
<dbReference type="NCBIfam" id="TIGR00255">
    <property type="entry name" value="YicC/YloC family endoribonuclease"/>
    <property type="match status" value="1"/>
</dbReference>
<keyword evidence="3" id="KW-0255">Endonuclease</keyword>
<dbReference type="EMBL" id="JAGGKK010000028">
    <property type="protein sequence ID" value="MBP1950720.1"/>
    <property type="molecule type" value="Genomic_DNA"/>
</dbReference>
<evidence type="ECO:0000256" key="4">
    <source>
        <dbReference type="ARBA" id="ARBA00022801"/>
    </source>
</evidence>
<dbReference type="Proteomes" id="UP001519328">
    <property type="component" value="Unassembled WGS sequence"/>
</dbReference>
<dbReference type="PANTHER" id="PTHR30636:SF3">
    <property type="entry name" value="UPF0701 PROTEIN YICC"/>
    <property type="match status" value="1"/>
</dbReference>
<sequence length="298" mass="34688">MDVINMVMSMTGYGQDVFHLGNTTVTVEIRSVNHRFLEFTAKTPRSLLFLEDKIKRILQSYFQRGRMEVYINIQGDGLVQRELYTDWELMDKYIDQIRSAKARYNLAGDIPVTIMSEIPDLLSVQEVENYSEELRDSITTSITRACEQLLQMREEEGTFLIKDVNNRMLVIQEIVSNLQTRRESVIEEYRDRIQSRINNYVGENDIIDQTRINQEIALLAEKGDITEEITRLQSHIDHFFDTIGLNDAIGRKLDFIMQEMHREANTVGSKSTDAKIGIWIVSLKSEIEKIKEQIQNIE</sequence>
<evidence type="ECO:0000256" key="3">
    <source>
        <dbReference type="ARBA" id="ARBA00022759"/>
    </source>
</evidence>
<dbReference type="Pfam" id="PF03755">
    <property type="entry name" value="YicC-like_N"/>
    <property type="match status" value="1"/>
</dbReference>
<keyword evidence="4" id="KW-0378">Hydrolase</keyword>
<name>A0ABS4HIG4_9BACI</name>
<evidence type="ECO:0000259" key="7">
    <source>
        <dbReference type="Pfam" id="PF08340"/>
    </source>
</evidence>